<sequence>MSTQYIYIPYEFALLLLLLLFFVFVFVFFYSFLCWCCSFYSIGCIFMSLCLCLLLWPCPCFDNSYSLTRLFVSVTGLGQGGGKKGLAQRVLAQMYEYDDQQIKEEALQSKAATVIQQRWKEYCARREAEAAALTASERGKLVAVAAAAAAAAATVGDGAAAGGAAGEEEEEDPAVYLEEYIRLVEKRKNVIGRSLACQRQLARYFAAQRQRKGEERPQPVSPEAEQQYWIAVRQLQEERRVVQNRKEASGTLLSEVKARHQSTIEEALAQEEEFRQYIRQLAEESVFVRTHQRLTAEEIDAFLTKETEQRREVRNARIRHILLCHELKKLQKTAEQRDQQQDGMNLIDFEQLKIENTNLNEKIEERNEDLLKLRRKVTTTIHVLTHVKEKLEFMKIENAQLRRQVTMTEDELNELRDKLAQTKRRRDHFITSNIKMRESMPMVGSEKLLLDYEKRKAACNTMRQNVLDNAAKHKELLTATDRNQVVLNRLQKTLASGIPANVGNKLFNMLAS</sequence>
<gene>
    <name evidence="7" type="ORF">MOQ_007870</name>
</gene>
<keyword evidence="2 4" id="KW-0175">Coiled coil</keyword>
<feature type="transmembrane region" description="Helical" evidence="5">
    <location>
        <begin position="39"/>
        <end position="56"/>
    </location>
</feature>
<dbReference type="GO" id="GO:0036064">
    <property type="term" value="C:ciliary basal body"/>
    <property type="evidence" value="ECO:0007669"/>
    <property type="project" value="TreeGrafter"/>
</dbReference>
<dbReference type="GO" id="GO:0060271">
    <property type="term" value="P:cilium assembly"/>
    <property type="evidence" value="ECO:0007669"/>
    <property type="project" value="TreeGrafter"/>
</dbReference>
<evidence type="ECO:0000259" key="6">
    <source>
        <dbReference type="Pfam" id="PF13870"/>
    </source>
</evidence>
<evidence type="ECO:0000256" key="5">
    <source>
        <dbReference type="SAM" id="Phobius"/>
    </source>
</evidence>
<dbReference type="OrthoDB" id="10254794at2759"/>
<organism evidence="7 8">
    <name type="scientific">Trypanosoma cruzi marinkellei</name>
    <dbReference type="NCBI Taxonomy" id="85056"/>
    <lineage>
        <taxon>Eukaryota</taxon>
        <taxon>Discoba</taxon>
        <taxon>Euglenozoa</taxon>
        <taxon>Kinetoplastea</taxon>
        <taxon>Metakinetoplastina</taxon>
        <taxon>Trypanosomatida</taxon>
        <taxon>Trypanosomatidae</taxon>
        <taxon>Trypanosoma</taxon>
        <taxon>Schizotrypanum</taxon>
    </lineage>
</organism>
<feature type="coiled-coil region" evidence="4">
    <location>
        <begin position="349"/>
        <end position="425"/>
    </location>
</feature>
<evidence type="ECO:0000313" key="8">
    <source>
        <dbReference type="Proteomes" id="UP000007350"/>
    </source>
</evidence>
<dbReference type="EMBL" id="AHKC01015857">
    <property type="protein sequence ID" value="EKF28382.1"/>
    <property type="molecule type" value="Genomic_DNA"/>
</dbReference>
<keyword evidence="3" id="KW-0966">Cell projection</keyword>
<keyword evidence="8" id="KW-1185">Reference proteome</keyword>
<feature type="domain" description="CCDC113/CCDC96 coiled-coil" evidence="6">
    <location>
        <begin position="308"/>
        <end position="476"/>
    </location>
</feature>
<dbReference type="InterPro" id="IPR025254">
    <property type="entry name" value="CCDC113/CCDC96_CC"/>
</dbReference>
<dbReference type="GO" id="GO:0005930">
    <property type="term" value="C:axoneme"/>
    <property type="evidence" value="ECO:0007669"/>
    <property type="project" value="TreeGrafter"/>
</dbReference>
<evidence type="ECO:0000313" key="7">
    <source>
        <dbReference type="EMBL" id="EKF28382.1"/>
    </source>
</evidence>
<keyword evidence="5" id="KW-0472">Membrane</keyword>
<evidence type="ECO:0000256" key="1">
    <source>
        <dbReference type="ARBA" id="ARBA00004138"/>
    </source>
</evidence>
<protein>
    <recommendedName>
        <fullName evidence="6">CCDC113/CCDC96 coiled-coil domain-containing protein</fullName>
    </recommendedName>
</protein>
<comment type="subcellular location">
    <subcellularLocation>
        <location evidence="1">Cell projection</location>
        <location evidence="1">Cilium</location>
    </subcellularLocation>
</comment>
<comment type="caution">
    <text evidence="7">The sequence shown here is derived from an EMBL/GenBank/DDBJ whole genome shotgun (WGS) entry which is preliminary data.</text>
</comment>
<dbReference type="PANTHER" id="PTHR15654:SF1">
    <property type="entry name" value="COILED-COIL DOMAIN-CONTAINING PROTEIN 96"/>
    <property type="match status" value="1"/>
</dbReference>
<proteinExistence type="predicted"/>
<dbReference type="Pfam" id="PF13870">
    <property type="entry name" value="CCDC113_CCDC96_CC"/>
    <property type="match status" value="1"/>
</dbReference>
<reference evidence="7 8" key="1">
    <citation type="journal article" date="2012" name="BMC Genomics">
        <title>Comparative genomic analysis of human infective Trypanosoma cruzi lineages with the bat-restricted subspecies T. cruzi marinkellei.</title>
        <authorList>
            <person name="Franzen O."/>
            <person name="Talavera-Lopez C."/>
            <person name="Ochaya S."/>
            <person name="Butler C.E."/>
            <person name="Messenger L.A."/>
            <person name="Lewis M.D."/>
            <person name="Llewellyn M.S."/>
            <person name="Marinkelle C.J."/>
            <person name="Tyler K.M."/>
            <person name="Miles M.A."/>
            <person name="Andersson B."/>
        </authorList>
    </citation>
    <scope>NUCLEOTIDE SEQUENCE [LARGE SCALE GENOMIC DNA]</scope>
    <source>
        <strain evidence="7 8">B7</strain>
    </source>
</reference>
<accession>K2NHE4</accession>
<dbReference type="Proteomes" id="UP000007350">
    <property type="component" value="Unassembled WGS sequence"/>
</dbReference>
<name>K2NHE4_TRYCR</name>
<evidence type="ECO:0000256" key="2">
    <source>
        <dbReference type="ARBA" id="ARBA00023054"/>
    </source>
</evidence>
<dbReference type="AlphaFoldDB" id="K2NHE4"/>
<dbReference type="InterPro" id="IPR051885">
    <property type="entry name" value="CC_CF"/>
</dbReference>
<evidence type="ECO:0000256" key="3">
    <source>
        <dbReference type="ARBA" id="ARBA00023273"/>
    </source>
</evidence>
<keyword evidence="5" id="KW-0812">Transmembrane</keyword>
<keyword evidence="5" id="KW-1133">Transmembrane helix</keyword>
<dbReference type="PANTHER" id="PTHR15654">
    <property type="entry name" value="COILED-COIL DOMAIN-CONTAINING PROTEIN 113-RELATED"/>
    <property type="match status" value="1"/>
</dbReference>
<feature type="transmembrane region" description="Helical" evidence="5">
    <location>
        <begin position="12"/>
        <end position="32"/>
    </location>
</feature>
<evidence type="ECO:0000256" key="4">
    <source>
        <dbReference type="SAM" id="Coils"/>
    </source>
</evidence>